<proteinExistence type="predicted"/>
<dbReference type="AlphaFoldDB" id="A0A0B2K1F0"/>
<evidence type="ECO:0000313" key="3">
    <source>
        <dbReference type="Proteomes" id="UP000030993"/>
    </source>
</evidence>
<dbReference type="STRING" id="82374.NZ47_07400"/>
<dbReference type="Pfam" id="PF01966">
    <property type="entry name" value="HD"/>
    <property type="match status" value="1"/>
</dbReference>
<dbReference type="GO" id="GO:0016787">
    <property type="term" value="F:hydrolase activity"/>
    <property type="evidence" value="ECO:0007669"/>
    <property type="project" value="UniProtKB-KW"/>
</dbReference>
<dbReference type="InterPro" id="IPR006674">
    <property type="entry name" value="HD_domain"/>
</dbReference>
<organism evidence="2 3">
    <name type="scientific">Anaerovibrio lipolyticus</name>
    <dbReference type="NCBI Taxonomy" id="82374"/>
    <lineage>
        <taxon>Bacteria</taxon>
        <taxon>Bacillati</taxon>
        <taxon>Bacillota</taxon>
        <taxon>Negativicutes</taxon>
        <taxon>Selenomonadales</taxon>
        <taxon>Selenomonadaceae</taxon>
        <taxon>Anaerovibrio</taxon>
    </lineage>
</organism>
<evidence type="ECO:0000259" key="1">
    <source>
        <dbReference type="Pfam" id="PF01966"/>
    </source>
</evidence>
<dbReference type="SUPFAM" id="SSF109604">
    <property type="entry name" value="HD-domain/PDEase-like"/>
    <property type="match status" value="1"/>
</dbReference>
<dbReference type="Proteomes" id="UP000030993">
    <property type="component" value="Unassembled WGS sequence"/>
</dbReference>
<keyword evidence="2" id="KW-0378">Hydrolase</keyword>
<dbReference type="InterPro" id="IPR003607">
    <property type="entry name" value="HD/PDEase_dom"/>
</dbReference>
<reference evidence="2 3" key="1">
    <citation type="journal article" date="2013" name="PLoS ONE">
        <title>Identification and characterization of three novel lipases belonging to families II and V from Anaerovibrio lipolyticus 5ST.</title>
        <authorList>
            <person name="Prive F."/>
            <person name="Kaderbhai N.N."/>
            <person name="Girdwood S."/>
            <person name="Worgan H.J."/>
            <person name="Pinloche E."/>
            <person name="Scollan N.D."/>
            <person name="Huws S.A."/>
            <person name="Newbold C.J."/>
        </authorList>
    </citation>
    <scope>NUCLEOTIDE SEQUENCE [LARGE SCALE GENOMIC DNA]</scope>
    <source>
        <strain evidence="2 3">5S</strain>
    </source>
</reference>
<sequence length="266" mass="31494">MKEIVKRAHIWMDKYVKTFYEDDEEVMLGIKTKELHTGYVTSYARELAQHLQLDEHDVLLAELVGLFHDVGRFRQWKLYCTFSDALSEDHANLGLKVIQELPFFQELADEDRDILLFAIGNHNKKDIATPPSKRHLLFARIIRDADKLDIFRVLEPYLTGKKIQTFSKIPFEDEKMLFAPGFIDKFVRGEQVDYNEIRTNNDRILVRLMWAYDINFAWTMLRIREKGYLPRVMEHLPQIDKVKEGYAKLNRYVEDKCNSSDLDMLD</sequence>
<dbReference type="eggNOG" id="COG3437">
    <property type="taxonomic scope" value="Bacteria"/>
</dbReference>
<comment type="caution">
    <text evidence="2">The sequence shown here is derived from an EMBL/GenBank/DDBJ whole genome shotgun (WGS) entry which is preliminary data.</text>
</comment>
<feature type="domain" description="HD" evidence="1">
    <location>
        <begin position="36"/>
        <end position="149"/>
    </location>
</feature>
<evidence type="ECO:0000313" key="2">
    <source>
        <dbReference type="EMBL" id="KHM51997.1"/>
    </source>
</evidence>
<keyword evidence="3" id="KW-1185">Reference proteome</keyword>
<dbReference type="CDD" id="cd00077">
    <property type="entry name" value="HDc"/>
    <property type="match status" value="1"/>
</dbReference>
<name>A0A0B2K1F0_9FIRM</name>
<dbReference type="NCBIfam" id="TIGR00277">
    <property type="entry name" value="HDIG"/>
    <property type="match status" value="1"/>
</dbReference>
<gene>
    <name evidence="2" type="ORF">NZ47_07400</name>
</gene>
<protein>
    <submittedName>
        <fullName evidence="2">Metal-dependent phosphohydrolase</fullName>
    </submittedName>
</protein>
<dbReference type="InterPro" id="IPR006675">
    <property type="entry name" value="HDIG_dom"/>
</dbReference>
<dbReference type="EMBL" id="JSCE01000153">
    <property type="protein sequence ID" value="KHM51997.1"/>
    <property type="molecule type" value="Genomic_DNA"/>
</dbReference>
<accession>A0A0B2K1F0</accession>
<dbReference type="Gene3D" id="1.10.3210.10">
    <property type="entry name" value="Hypothetical protein af1432"/>
    <property type="match status" value="1"/>
</dbReference>